<gene>
    <name evidence="2" type="ORF">H8S00_12665</name>
</gene>
<keyword evidence="1" id="KW-1133">Transmembrane helix</keyword>
<evidence type="ECO:0000256" key="1">
    <source>
        <dbReference type="SAM" id="Phobius"/>
    </source>
</evidence>
<dbReference type="RefSeq" id="WP_186840665.1">
    <property type="nucleotide sequence ID" value="NZ_JACOOZ010000010.1"/>
</dbReference>
<dbReference type="EMBL" id="JACOOZ010000010">
    <property type="protein sequence ID" value="MBC5668819.1"/>
    <property type="molecule type" value="Genomic_DNA"/>
</dbReference>
<reference evidence="2 3" key="1">
    <citation type="submission" date="2020-08" db="EMBL/GenBank/DDBJ databases">
        <title>Genome public.</title>
        <authorList>
            <person name="Liu C."/>
            <person name="Sun Q."/>
        </authorList>
    </citation>
    <scope>NUCLEOTIDE SEQUENCE [LARGE SCALE GENOMIC DNA]</scope>
    <source>
        <strain evidence="2 3">BX4</strain>
    </source>
</reference>
<keyword evidence="1" id="KW-0472">Membrane</keyword>
<accession>A0ABR7F5D4</accession>
<name>A0ABR7F5D4_9FIRM</name>
<evidence type="ECO:0000313" key="3">
    <source>
        <dbReference type="Proteomes" id="UP000597877"/>
    </source>
</evidence>
<keyword evidence="3" id="KW-1185">Reference proteome</keyword>
<evidence type="ECO:0000313" key="2">
    <source>
        <dbReference type="EMBL" id="MBC5668819.1"/>
    </source>
</evidence>
<proteinExistence type="predicted"/>
<keyword evidence="1" id="KW-0812">Transmembrane</keyword>
<sequence>MILKIHRKTLETKIEIIKRITIMKKIILAIICIALLGTAIFGVVKGQKK</sequence>
<comment type="caution">
    <text evidence="2">The sequence shown here is derived from an EMBL/GenBank/DDBJ whole genome shotgun (WGS) entry which is preliminary data.</text>
</comment>
<feature type="transmembrane region" description="Helical" evidence="1">
    <location>
        <begin position="26"/>
        <end position="44"/>
    </location>
</feature>
<dbReference type="Proteomes" id="UP000597877">
    <property type="component" value="Unassembled WGS sequence"/>
</dbReference>
<protein>
    <submittedName>
        <fullName evidence="2">Uncharacterized protein</fullName>
    </submittedName>
</protein>
<organism evidence="2 3">
    <name type="scientific">Eubacterium segne</name>
    <dbReference type="NCBI Taxonomy" id="2763045"/>
    <lineage>
        <taxon>Bacteria</taxon>
        <taxon>Bacillati</taxon>
        <taxon>Bacillota</taxon>
        <taxon>Clostridia</taxon>
        <taxon>Eubacteriales</taxon>
        <taxon>Eubacteriaceae</taxon>
        <taxon>Eubacterium</taxon>
    </lineage>
</organism>